<accession>A0A141SEU0</accession>
<gene>
    <name evidence="1" type="primary">ORF160</name>
    <name evidence="1" type="ORF">Gchil_165</name>
</gene>
<evidence type="ECO:0000313" key="1">
    <source>
        <dbReference type="EMBL" id="AMK96808.1"/>
    </source>
</evidence>
<dbReference type="GeneID" id="27219534"/>
<proteinExistence type="predicted"/>
<reference evidence="1" key="1">
    <citation type="submission" date="2015-07" db="EMBL/GenBank/DDBJ databases">
        <title>Reconstructing the complex evolutionary history of mobile plasmids in red algal genomes.</title>
        <authorList>
            <person name="Lee J."/>
            <person name="Kim K.M."/>
            <person name="Yang E.C."/>
            <person name="Miller K.A."/>
            <person name="Boo S.M."/>
            <person name="Bhattacharya D."/>
            <person name="Yoon H.S."/>
        </authorList>
    </citation>
    <scope>NUCLEOTIDE SEQUENCE</scope>
</reference>
<organism evidence="1">
    <name type="scientific">Agarophyton chilense</name>
    <name type="common">Red seaweed</name>
    <name type="synonym">Gracilaria chilensis</name>
    <dbReference type="NCBI Taxonomy" id="2510777"/>
    <lineage>
        <taxon>Eukaryota</taxon>
        <taxon>Rhodophyta</taxon>
        <taxon>Florideophyceae</taxon>
        <taxon>Rhodymeniophycidae</taxon>
        <taxon>Gracilariales</taxon>
        <taxon>Gracilariaceae</taxon>
        <taxon>Agarophyton</taxon>
    </lineage>
</organism>
<dbReference type="AlphaFoldDB" id="A0A141SEU0"/>
<sequence length="159" mass="19546">MDLLLITIEATNLYNLDENHTYNINSMQISTYLDQLFLIRCGNSLRNPIINTLFSFKETIKVIYYLYNSVNNSKIQKNIRKILQGLQQDRQSEYIKQYLQRFEYIYYKTHNYYNINCRFHVDSRYIEEIAIYNLYIMYLLRYEDSVYFFIKYLKLPSFM</sequence>
<dbReference type="EMBL" id="MF401963">
    <property type="protein sequence ID" value="ASP44703.1"/>
    <property type="molecule type" value="Genomic_DNA"/>
</dbReference>
<geneLocation type="plastid" evidence="1"/>
<evidence type="ECO:0000313" key="2">
    <source>
        <dbReference type="EMBL" id="ASP44703.1"/>
    </source>
</evidence>
<dbReference type="EMBL" id="KT266788">
    <property type="protein sequence ID" value="AMK96808.1"/>
    <property type="molecule type" value="Genomic_DNA"/>
</dbReference>
<reference evidence="2" key="2">
    <citation type="submission" date="2017-06" db="EMBL/GenBank/DDBJ databases">
        <title>Structure and comparision analysis of complete mitochondrion ans plastid genome of economic red alga Gracilaaria chilensis.</title>
        <authorList>
            <person name="Liu N."/>
            <person name="Zhang L."/>
            <person name="Liu T."/>
        </authorList>
    </citation>
    <scope>NUCLEOTIDE SEQUENCE</scope>
</reference>
<protein>
    <submittedName>
        <fullName evidence="1">Uncharacterized protein</fullName>
    </submittedName>
</protein>
<dbReference type="RefSeq" id="YP_009244566.1">
    <property type="nucleotide sequence ID" value="NC_029860.1"/>
</dbReference>
<keyword evidence="1" id="KW-0934">Plastid</keyword>
<name>A0A141SEU0_AGACH</name>